<evidence type="ECO:0000313" key="2">
    <source>
        <dbReference type="Proteomes" id="UP000593572"/>
    </source>
</evidence>
<gene>
    <name evidence="1" type="ORF">Golob_000119</name>
</gene>
<sequence length="163" mass="18547">MALVAGGSSTLNPNAPLFVPAVYRQVEDFSPEWWKLVTTTTWYRDYWISQNQDEDGFYDNTKDDVFDVDDIVDLLADPFDFVSDEDLQFEEFIQSNEMETIAPPLPSYGDFQKAVEALKKALMKNLSLAPSSPRFSAEPAKYVEKPAKNVNAKSGRRCIHQPR</sequence>
<dbReference type="EMBL" id="JABEZX010000013">
    <property type="protein sequence ID" value="MBA0572811.1"/>
    <property type="molecule type" value="Genomic_DNA"/>
</dbReference>
<dbReference type="Pfam" id="PF07145">
    <property type="entry name" value="PAM2"/>
    <property type="match status" value="1"/>
</dbReference>
<protein>
    <recommendedName>
        <fullName evidence="3">Ataxin-2 C-terminal domain-containing protein</fullName>
    </recommendedName>
</protein>
<dbReference type="InterPro" id="IPR009818">
    <property type="entry name" value="PAM2_motif"/>
</dbReference>
<organism evidence="1 2">
    <name type="scientific">Gossypium lobatum</name>
    <dbReference type="NCBI Taxonomy" id="34289"/>
    <lineage>
        <taxon>Eukaryota</taxon>
        <taxon>Viridiplantae</taxon>
        <taxon>Streptophyta</taxon>
        <taxon>Embryophyta</taxon>
        <taxon>Tracheophyta</taxon>
        <taxon>Spermatophyta</taxon>
        <taxon>Magnoliopsida</taxon>
        <taxon>eudicotyledons</taxon>
        <taxon>Gunneridae</taxon>
        <taxon>Pentapetalae</taxon>
        <taxon>rosids</taxon>
        <taxon>malvids</taxon>
        <taxon>Malvales</taxon>
        <taxon>Malvaceae</taxon>
        <taxon>Malvoideae</taxon>
        <taxon>Gossypium</taxon>
    </lineage>
</organism>
<dbReference type="Proteomes" id="UP000593572">
    <property type="component" value="Unassembled WGS sequence"/>
</dbReference>
<accession>A0A7J8N770</accession>
<dbReference type="PANTHER" id="PTHR33790">
    <property type="entry name" value="OS05G0344200 PROTEIN"/>
    <property type="match status" value="1"/>
</dbReference>
<dbReference type="InterPro" id="IPR040414">
    <property type="entry name" value="CID1/CID2"/>
</dbReference>
<comment type="caution">
    <text evidence="1">The sequence shown here is derived from an EMBL/GenBank/DDBJ whole genome shotgun (WGS) entry which is preliminary data.</text>
</comment>
<dbReference type="AlphaFoldDB" id="A0A7J8N770"/>
<evidence type="ECO:0008006" key="3">
    <source>
        <dbReference type="Google" id="ProtNLM"/>
    </source>
</evidence>
<dbReference type="PANTHER" id="PTHR33790:SF10">
    <property type="entry name" value="PROTEIN EARLY RESPONSIVE TO DEHYDRATION 15"/>
    <property type="match status" value="1"/>
</dbReference>
<name>A0A7J8N770_9ROSI</name>
<proteinExistence type="predicted"/>
<evidence type="ECO:0000313" key="1">
    <source>
        <dbReference type="EMBL" id="MBA0572811.1"/>
    </source>
</evidence>
<keyword evidence="2" id="KW-1185">Reference proteome</keyword>
<reference evidence="1 2" key="1">
    <citation type="journal article" date="2019" name="Genome Biol. Evol.">
        <title>Insights into the evolution of the New World diploid cottons (Gossypium, subgenus Houzingenia) based on genome sequencing.</title>
        <authorList>
            <person name="Grover C.E."/>
            <person name="Arick M.A. 2nd"/>
            <person name="Thrash A."/>
            <person name="Conover J.L."/>
            <person name="Sanders W.S."/>
            <person name="Peterson D.G."/>
            <person name="Frelichowski J.E."/>
            <person name="Scheffler J.A."/>
            <person name="Scheffler B.E."/>
            <person name="Wendel J.F."/>
        </authorList>
    </citation>
    <scope>NUCLEOTIDE SEQUENCE [LARGE SCALE GENOMIC DNA]</scope>
    <source>
        <strain evidence="1">157</strain>
        <tissue evidence="1">Leaf</tissue>
    </source>
</reference>